<evidence type="ECO:0000256" key="6">
    <source>
        <dbReference type="PIRSR" id="PIRSR613078-1"/>
    </source>
</evidence>
<comment type="function">
    <text evidence="5 9">Catalyzes the interconversion of 2-phosphoglycerate and 3-phosphoglycerate.</text>
</comment>
<comment type="pathway">
    <text evidence="5 9">Carbohydrate degradation; glycolysis; pyruvate from D-glyceraldehyde 3-phosphate: step 3/5.</text>
</comment>
<dbReference type="Gene3D" id="3.40.50.1240">
    <property type="entry name" value="Phosphoglycerate mutase-like"/>
    <property type="match status" value="1"/>
</dbReference>
<dbReference type="EC" id="5.4.2.11" evidence="5 9"/>
<comment type="similarity">
    <text evidence="1 5">Belongs to the phosphoglycerate mutase family. BPG-dependent PGAM subfamily.</text>
</comment>
<feature type="binding site" evidence="5 7">
    <location>
        <begin position="23"/>
        <end position="24"/>
    </location>
    <ligand>
        <name>substrate</name>
    </ligand>
</feature>
<dbReference type="UniPathway" id="UPA00109">
    <property type="reaction ID" value="UER00186"/>
</dbReference>
<evidence type="ECO:0000256" key="5">
    <source>
        <dbReference type="HAMAP-Rule" id="MF_01039"/>
    </source>
</evidence>
<sequence length="203" mass="23363">MKTNKLVLVRHGQSIWNEKNLFTGWKDIGLTKKGINEAKSVGEQIKRIGTKFDAMYTSSLVRAQKTGEIILECISQKEIEIISDQSLNERNYGELTGLNKDQAKKDFGESQVQIWRRSYDIPPPNGESLKDTYERVVPYFIKIILPRLLHGENILITAHGNSLRSLVKYLEKISEDEIVKLEIATGEPIFYELIDEKVQRIVW</sequence>
<keyword evidence="4 5" id="KW-0413">Isomerase</keyword>
<dbReference type="GO" id="GO:0006096">
    <property type="term" value="P:glycolytic process"/>
    <property type="evidence" value="ECO:0007669"/>
    <property type="project" value="UniProtKB-UniRule"/>
</dbReference>
<evidence type="ECO:0000256" key="8">
    <source>
        <dbReference type="PIRSR" id="PIRSR613078-3"/>
    </source>
</evidence>
<dbReference type="Pfam" id="PF00300">
    <property type="entry name" value="His_Phos_1"/>
    <property type="match status" value="1"/>
</dbReference>
<evidence type="ECO:0000313" key="10">
    <source>
        <dbReference type="EMBL" id="RZO25542.1"/>
    </source>
</evidence>
<dbReference type="InterPro" id="IPR013078">
    <property type="entry name" value="His_Pase_superF_clade-1"/>
</dbReference>
<dbReference type="InterPro" id="IPR005952">
    <property type="entry name" value="Phosphogly_mut1"/>
</dbReference>
<feature type="active site" description="Proton donor/acceptor" evidence="5 6">
    <location>
        <position position="89"/>
    </location>
</feature>
<feature type="binding site" evidence="5 7">
    <location>
        <begin position="10"/>
        <end position="17"/>
    </location>
    <ligand>
        <name>substrate</name>
    </ligand>
</feature>
<feature type="binding site" evidence="5 7">
    <location>
        <position position="100"/>
    </location>
    <ligand>
        <name>substrate</name>
    </ligand>
</feature>
<comment type="catalytic activity">
    <reaction evidence="5 9">
        <text>(2R)-2-phosphoglycerate = (2R)-3-phosphoglycerate</text>
        <dbReference type="Rhea" id="RHEA:15901"/>
        <dbReference type="ChEBI" id="CHEBI:58272"/>
        <dbReference type="ChEBI" id="CHEBI:58289"/>
        <dbReference type="EC" id="5.4.2.11"/>
    </reaction>
</comment>
<dbReference type="SUPFAM" id="SSF53254">
    <property type="entry name" value="Phosphoglycerate mutase-like"/>
    <property type="match status" value="1"/>
</dbReference>
<comment type="subunit">
    <text evidence="5">Homodimer.</text>
</comment>
<dbReference type="PROSITE" id="PS00175">
    <property type="entry name" value="PG_MUTASE"/>
    <property type="match status" value="1"/>
</dbReference>
<name>A0A520MWD6_9GAMM</name>
<evidence type="ECO:0000313" key="11">
    <source>
        <dbReference type="Proteomes" id="UP000315825"/>
    </source>
</evidence>
<evidence type="ECO:0000256" key="2">
    <source>
        <dbReference type="ARBA" id="ARBA00022432"/>
    </source>
</evidence>
<dbReference type="GO" id="GO:0004619">
    <property type="term" value="F:phosphoglycerate mutase activity"/>
    <property type="evidence" value="ECO:0007669"/>
    <property type="project" value="UniProtKB-UniRule"/>
</dbReference>
<dbReference type="GO" id="GO:0006094">
    <property type="term" value="P:gluconeogenesis"/>
    <property type="evidence" value="ECO:0007669"/>
    <property type="project" value="UniProtKB-UniRule"/>
</dbReference>
<dbReference type="PANTHER" id="PTHR11931">
    <property type="entry name" value="PHOSPHOGLYCERATE MUTASE"/>
    <property type="match status" value="1"/>
</dbReference>
<dbReference type="Proteomes" id="UP000315825">
    <property type="component" value="Unassembled WGS sequence"/>
</dbReference>
<organism evidence="10 11">
    <name type="scientific">SAR86 cluster bacterium</name>
    <dbReference type="NCBI Taxonomy" id="2030880"/>
    <lineage>
        <taxon>Bacteria</taxon>
        <taxon>Pseudomonadati</taxon>
        <taxon>Pseudomonadota</taxon>
        <taxon>Gammaproteobacteria</taxon>
        <taxon>SAR86 cluster</taxon>
    </lineage>
</organism>
<dbReference type="SMART" id="SM00855">
    <property type="entry name" value="PGAM"/>
    <property type="match status" value="1"/>
</dbReference>
<dbReference type="PIRSF" id="PIRSF000709">
    <property type="entry name" value="6PFK_2-Ptase"/>
    <property type="match status" value="1"/>
</dbReference>
<dbReference type="InterPro" id="IPR001345">
    <property type="entry name" value="PG/BPGM_mutase_AS"/>
</dbReference>
<feature type="binding site" evidence="5 7">
    <location>
        <begin position="160"/>
        <end position="161"/>
    </location>
    <ligand>
        <name>substrate</name>
    </ligand>
</feature>
<feature type="site" description="Transition state stabilizer" evidence="5 8">
    <location>
        <position position="159"/>
    </location>
</feature>
<gene>
    <name evidence="5" type="primary">gpmA</name>
    <name evidence="10" type="ORF">EVA92_04925</name>
</gene>
<reference evidence="10 11" key="1">
    <citation type="submission" date="2019-02" db="EMBL/GenBank/DDBJ databases">
        <title>Prokaryotic population dynamics and viral predation in marine succession experiment using metagenomics: the confinement effect.</title>
        <authorList>
            <person name="Haro-Moreno J.M."/>
            <person name="Rodriguez-Valera F."/>
            <person name="Lopez-Perez M."/>
        </authorList>
    </citation>
    <scope>NUCLEOTIDE SEQUENCE [LARGE SCALE GENOMIC DNA]</scope>
    <source>
        <strain evidence="10">MED-G159</strain>
    </source>
</reference>
<dbReference type="HAMAP" id="MF_01039">
    <property type="entry name" value="PGAM_GpmA"/>
    <property type="match status" value="1"/>
</dbReference>
<feature type="binding site" evidence="5 7">
    <location>
        <position position="62"/>
    </location>
    <ligand>
        <name>substrate</name>
    </ligand>
</feature>
<evidence type="ECO:0000256" key="9">
    <source>
        <dbReference type="RuleBase" id="RU004512"/>
    </source>
</evidence>
<feature type="binding site" evidence="5 7">
    <location>
        <begin position="89"/>
        <end position="92"/>
    </location>
    <ligand>
        <name>substrate</name>
    </ligand>
</feature>
<comment type="caution">
    <text evidence="10">The sequence shown here is derived from an EMBL/GenBank/DDBJ whole genome shotgun (WGS) entry which is preliminary data.</text>
</comment>
<protein>
    <recommendedName>
        <fullName evidence="5 9">2,3-bisphosphoglycerate-dependent phosphoglycerate mutase</fullName>
        <shortName evidence="5">BPG-dependent PGAM</shortName>
        <shortName evidence="5">PGAM</shortName>
        <shortName evidence="5">Phosphoglyceromutase</shortName>
        <shortName evidence="5">dPGM</shortName>
        <ecNumber evidence="5 9">5.4.2.11</ecNumber>
    </recommendedName>
</protein>
<keyword evidence="2 5" id="KW-0312">Gluconeogenesis</keyword>
<proteinExistence type="inferred from homology"/>
<evidence type="ECO:0000256" key="3">
    <source>
        <dbReference type="ARBA" id="ARBA00023152"/>
    </source>
</evidence>
<dbReference type="NCBIfam" id="TIGR01258">
    <property type="entry name" value="pgm_1"/>
    <property type="match status" value="2"/>
</dbReference>
<dbReference type="CDD" id="cd07067">
    <property type="entry name" value="HP_PGM_like"/>
    <property type="match status" value="1"/>
</dbReference>
<dbReference type="AlphaFoldDB" id="A0A520MWD6"/>
<feature type="binding site" evidence="5 7">
    <location>
        <begin position="116"/>
        <end position="117"/>
    </location>
    <ligand>
        <name>substrate</name>
    </ligand>
</feature>
<evidence type="ECO:0000256" key="4">
    <source>
        <dbReference type="ARBA" id="ARBA00023235"/>
    </source>
</evidence>
<feature type="active site" description="Tele-phosphohistidine intermediate" evidence="5 6">
    <location>
        <position position="11"/>
    </location>
</feature>
<dbReference type="InterPro" id="IPR029033">
    <property type="entry name" value="His_PPase_superfam"/>
</dbReference>
<keyword evidence="3 5" id="KW-0324">Glycolysis</keyword>
<evidence type="ECO:0000256" key="1">
    <source>
        <dbReference type="ARBA" id="ARBA00006717"/>
    </source>
</evidence>
<evidence type="ECO:0000256" key="7">
    <source>
        <dbReference type="PIRSR" id="PIRSR613078-2"/>
    </source>
</evidence>
<accession>A0A520MWD6</accession>
<dbReference type="EMBL" id="SHBE01000015">
    <property type="protein sequence ID" value="RZO25542.1"/>
    <property type="molecule type" value="Genomic_DNA"/>
</dbReference>